<reference evidence="6 7" key="1">
    <citation type="submission" date="2019-03" db="EMBL/GenBank/DDBJ databases">
        <title>Genomic Encyclopedia of Type Strains, Phase IV (KMG-IV): sequencing the most valuable type-strain genomes for metagenomic binning, comparative biology and taxonomic classification.</title>
        <authorList>
            <person name="Goeker M."/>
        </authorList>
    </citation>
    <scope>NUCLEOTIDE SEQUENCE [LARGE SCALE GENOMIC DNA]</scope>
    <source>
        <strain evidence="6 7">DSM 45934</strain>
    </source>
</reference>
<dbReference type="PANTHER" id="PTHR30290">
    <property type="entry name" value="PERIPLASMIC BINDING COMPONENT OF ABC TRANSPORTER"/>
    <property type="match status" value="1"/>
</dbReference>
<dbReference type="InterPro" id="IPR030678">
    <property type="entry name" value="Peptide/Ni-bd"/>
</dbReference>
<name>A0A4V2S7N3_9PSEU</name>
<comment type="subcellular location">
    <subcellularLocation>
        <location evidence="1">Cell membrane</location>
        <topology evidence="1">Lipid-anchor</topology>
    </subcellularLocation>
</comment>
<dbReference type="CDD" id="cd08495">
    <property type="entry name" value="PBP2_NikA_DppA_OppA_like_8"/>
    <property type="match status" value="1"/>
</dbReference>
<dbReference type="Gene3D" id="3.40.190.10">
    <property type="entry name" value="Periplasmic binding protein-like II"/>
    <property type="match status" value="1"/>
</dbReference>
<sequence>MRGTRAALLGVCALVVVACGTTTQAPAGGDASADRSGSGGTLVIGMSGANVPIANTPPSDGAEGVRWVGNSVYDALTAFDLDQSDKAPTPGPWLAESWTLSPDKLAWTFKLRKGVKFQDGTDFNADAVVFQLDRITKKDSPYFDQAVYINNKFYTQYIASYRAVDPTTVEIRTAAPYSLLLWDLTSIYFPSPAAVKQYGNRDYPMHAVGTGPFKMTRYVQGSEMELDAFDGYWGGRAKLDKIRLRVMPDAATRLAALQSGDINWAEVPPPDSVPQLKTQGFNVLLRPYPHTMAFYLNNLRAPFNNPKVREALQYAINREAMCNNLLSGLCTPATQTAYEGHPWFDPVLGNKYHYDPAKAKQLLAEGGYAKGLTMTVAAPTGGSGNMWPGPMLEFIQSNLKDVGVDMKIVPLEWNLVVAIGRAGFAAQGNDKYDAIYNSISWGAPFLADRYSTARIPPGGCCNTMGYSNPEVDKAFQAVQSEFDPKKADALMAKALGLAAADSPATYIVHDLNLRVLSPKVRGFVQPQAWYVDLRKVWVKVS</sequence>
<feature type="domain" description="Solute-binding protein family 5" evidence="5">
    <location>
        <begin position="90"/>
        <end position="440"/>
    </location>
</feature>
<evidence type="ECO:0000256" key="4">
    <source>
        <dbReference type="SAM" id="SignalP"/>
    </source>
</evidence>
<dbReference type="GO" id="GO:0043190">
    <property type="term" value="C:ATP-binding cassette (ABC) transporter complex"/>
    <property type="evidence" value="ECO:0007669"/>
    <property type="project" value="InterPro"/>
</dbReference>
<dbReference type="Gene3D" id="3.90.76.10">
    <property type="entry name" value="Dipeptide-binding Protein, Domain 1"/>
    <property type="match status" value="1"/>
</dbReference>
<proteinExistence type="inferred from homology"/>
<dbReference type="PIRSF" id="PIRSF002741">
    <property type="entry name" value="MppA"/>
    <property type="match status" value="1"/>
</dbReference>
<dbReference type="GO" id="GO:1904680">
    <property type="term" value="F:peptide transmembrane transporter activity"/>
    <property type="evidence" value="ECO:0007669"/>
    <property type="project" value="TreeGrafter"/>
</dbReference>
<keyword evidence="7" id="KW-1185">Reference proteome</keyword>
<comment type="caution">
    <text evidence="6">The sequence shown here is derived from an EMBL/GenBank/DDBJ whole genome shotgun (WGS) entry which is preliminary data.</text>
</comment>
<dbReference type="PROSITE" id="PS01040">
    <property type="entry name" value="SBP_BACTERIAL_5"/>
    <property type="match status" value="1"/>
</dbReference>
<dbReference type="GO" id="GO:0042597">
    <property type="term" value="C:periplasmic space"/>
    <property type="evidence" value="ECO:0007669"/>
    <property type="project" value="UniProtKB-ARBA"/>
</dbReference>
<evidence type="ECO:0000256" key="1">
    <source>
        <dbReference type="ARBA" id="ARBA00004193"/>
    </source>
</evidence>
<dbReference type="Pfam" id="PF00496">
    <property type="entry name" value="SBP_bac_5"/>
    <property type="match status" value="1"/>
</dbReference>
<dbReference type="AlphaFoldDB" id="A0A4V2S7N3"/>
<dbReference type="InterPro" id="IPR023765">
    <property type="entry name" value="SBP_5_CS"/>
</dbReference>
<dbReference type="InterPro" id="IPR039424">
    <property type="entry name" value="SBP_5"/>
</dbReference>
<evidence type="ECO:0000259" key="5">
    <source>
        <dbReference type="Pfam" id="PF00496"/>
    </source>
</evidence>
<evidence type="ECO:0000313" key="6">
    <source>
        <dbReference type="EMBL" id="TCO60730.1"/>
    </source>
</evidence>
<organism evidence="6 7">
    <name type="scientific">Actinocrispum wychmicini</name>
    <dbReference type="NCBI Taxonomy" id="1213861"/>
    <lineage>
        <taxon>Bacteria</taxon>
        <taxon>Bacillati</taxon>
        <taxon>Actinomycetota</taxon>
        <taxon>Actinomycetes</taxon>
        <taxon>Pseudonocardiales</taxon>
        <taxon>Pseudonocardiaceae</taxon>
        <taxon>Actinocrispum</taxon>
    </lineage>
</organism>
<dbReference type="RefSeq" id="WP_132115931.1">
    <property type="nucleotide sequence ID" value="NZ_SLWS01000003.1"/>
</dbReference>
<evidence type="ECO:0000256" key="2">
    <source>
        <dbReference type="ARBA" id="ARBA00005695"/>
    </source>
</evidence>
<feature type="signal peptide" evidence="4">
    <location>
        <begin position="1"/>
        <end position="27"/>
    </location>
</feature>
<dbReference type="GO" id="GO:0015833">
    <property type="term" value="P:peptide transport"/>
    <property type="evidence" value="ECO:0007669"/>
    <property type="project" value="TreeGrafter"/>
</dbReference>
<dbReference type="Gene3D" id="3.10.105.10">
    <property type="entry name" value="Dipeptide-binding Protein, Domain 3"/>
    <property type="match status" value="1"/>
</dbReference>
<dbReference type="SUPFAM" id="SSF53850">
    <property type="entry name" value="Periplasmic binding protein-like II"/>
    <property type="match status" value="1"/>
</dbReference>
<accession>A0A4V2S7N3</accession>
<evidence type="ECO:0000256" key="3">
    <source>
        <dbReference type="ARBA" id="ARBA00022729"/>
    </source>
</evidence>
<feature type="chain" id="PRO_5038948862" evidence="4">
    <location>
        <begin position="28"/>
        <end position="541"/>
    </location>
</feature>
<dbReference type="EMBL" id="SLWS01000003">
    <property type="protein sequence ID" value="TCO60730.1"/>
    <property type="molecule type" value="Genomic_DNA"/>
</dbReference>
<gene>
    <name evidence="6" type="ORF">EV192_103305</name>
</gene>
<comment type="similarity">
    <text evidence="2">Belongs to the bacterial solute-binding protein 5 family.</text>
</comment>
<evidence type="ECO:0000313" key="7">
    <source>
        <dbReference type="Proteomes" id="UP000295680"/>
    </source>
</evidence>
<dbReference type="PANTHER" id="PTHR30290:SF83">
    <property type="entry name" value="ABC TRANSPORTER SUBSTRATE-BINDING PROTEIN"/>
    <property type="match status" value="1"/>
</dbReference>
<dbReference type="InterPro" id="IPR000914">
    <property type="entry name" value="SBP_5_dom"/>
</dbReference>
<dbReference type="Proteomes" id="UP000295680">
    <property type="component" value="Unassembled WGS sequence"/>
</dbReference>
<protein>
    <submittedName>
        <fullName evidence="6">Peptide/nickel transport system substrate-binding protein</fullName>
    </submittedName>
</protein>
<keyword evidence="3 4" id="KW-0732">Signal</keyword>
<dbReference type="PROSITE" id="PS51257">
    <property type="entry name" value="PROKAR_LIPOPROTEIN"/>
    <property type="match status" value="1"/>
</dbReference>
<dbReference type="OrthoDB" id="7232492at2"/>